<feature type="binding site" evidence="12">
    <location>
        <position position="431"/>
    </location>
    <ligand>
        <name>K(+)</name>
        <dbReference type="ChEBI" id="CHEBI:29103"/>
    </ligand>
</feature>
<keyword evidence="7 13" id="KW-0812">Transmembrane</keyword>
<feature type="transmembrane region" description="Helical" evidence="13">
    <location>
        <begin position="300"/>
        <end position="320"/>
    </location>
</feature>
<comment type="caution">
    <text evidence="14">The sequence shown here is derived from an EMBL/GenBank/DDBJ whole genome shotgun (WGS) entry which is preliminary data.</text>
</comment>
<feature type="binding site" evidence="12">
    <location>
        <position position="111"/>
    </location>
    <ligand>
        <name>K(+)</name>
        <dbReference type="ChEBI" id="CHEBI:29103"/>
    </ligand>
</feature>
<feature type="transmembrane region" description="Helical" evidence="13">
    <location>
        <begin position="332"/>
        <end position="359"/>
    </location>
</feature>
<dbReference type="InterPro" id="IPR003445">
    <property type="entry name" value="Cat_transpt"/>
</dbReference>
<dbReference type="PANTHER" id="PTHR32024:SF2">
    <property type="entry name" value="TRK SYSTEM POTASSIUM UPTAKE PROTEIN TRKG-RELATED"/>
    <property type="match status" value="1"/>
</dbReference>
<feature type="transmembrane region" description="Helical" evidence="13">
    <location>
        <begin position="12"/>
        <end position="30"/>
    </location>
</feature>
<dbReference type="PIRSF" id="PIRSF006247">
    <property type="entry name" value="TrkH"/>
    <property type="match status" value="1"/>
</dbReference>
<dbReference type="PANTHER" id="PTHR32024">
    <property type="entry name" value="TRK SYSTEM POTASSIUM UPTAKE PROTEIN TRKG-RELATED"/>
    <property type="match status" value="1"/>
</dbReference>
<dbReference type="Pfam" id="PF02386">
    <property type="entry name" value="TrkH"/>
    <property type="match status" value="1"/>
</dbReference>
<dbReference type="AlphaFoldDB" id="A0A498CLT4"/>
<feature type="binding site" evidence="12">
    <location>
        <position position="110"/>
    </location>
    <ligand>
        <name>K(+)</name>
        <dbReference type="ChEBI" id="CHEBI:29103"/>
    </ligand>
</feature>
<feature type="transmembrane region" description="Helical" evidence="13">
    <location>
        <begin position="272"/>
        <end position="294"/>
    </location>
</feature>
<keyword evidence="5" id="KW-0997">Cell inner membrane</keyword>
<organism evidence="14 15">
    <name type="scientific">Anaerotruncus massiliensis</name>
    <name type="common">ex Liu et al. 2021</name>
    <dbReference type="NCBI Taxonomy" id="2321404"/>
    <lineage>
        <taxon>Bacteria</taxon>
        <taxon>Bacillati</taxon>
        <taxon>Bacillota</taxon>
        <taxon>Clostridia</taxon>
        <taxon>Eubacteriales</taxon>
        <taxon>Oscillospiraceae</taxon>
        <taxon>Anaerotruncus</taxon>
    </lineage>
</organism>
<dbReference type="GO" id="GO:0015379">
    <property type="term" value="F:potassium:chloride symporter activity"/>
    <property type="evidence" value="ECO:0007669"/>
    <property type="project" value="InterPro"/>
</dbReference>
<dbReference type="InterPro" id="IPR004772">
    <property type="entry name" value="TrkH"/>
</dbReference>
<feature type="binding site" evidence="12">
    <location>
        <position position="315"/>
    </location>
    <ligand>
        <name>K(+)</name>
        <dbReference type="ChEBI" id="CHEBI:29103"/>
    </ligand>
</feature>
<evidence type="ECO:0000256" key="11">
    <source>
        <dbReference type="ARBA" id="ARBA00023136"/>
    </source>
</evidence>
<evidence type="ECO:0000256" key="12">
    <source>
        <dbReference type="PIRSR" id="PIRSR006247-1"/>
    </source>
</evidence>
<keyword evidence="6" id="KW-0633">Potassium transport</keyword>
<dbReference type="GO" id="GO:0005886">
    <property type="term" value="C:plasma membrane"/>
    <property type="evidence" value="ECO:0007669"/>
    <property type="project" value="UniProtKB-SubCell"/>
</dbReference>
<keyword evidence="4" id="KW-1003">Cell membrane</keyword>
<evidence type="ECO:0000256" key="2">
    <source>
        <dbReference type="ARBA" id="ARBA00009137"/>
    </source>
</evidence>
<sequence length="482" mass="52237">MNYRIIAYFIGRILRLEAVFMAPALAISLYQGEHAAAAGFLIAMGALLLVGVPWSWKRPENRSFGAREGFVTVGLVWVVVSLFGALPFFFGGGIPSYVDAVFETVSGFTTTGASILTEVESMAMGLLYWRSFTHWLGGMGVLVFLLAIVPMTRGSGASLHLLRAESPGPQVGKLVPKMHQTAKILYGIYVALTLLQIVLLLAGGMPLFDAVTTAFGTAGTGGFAVKNDSMAGYSFYLQTVVTVFMAVFGINFNIFYLLLIREFAKAFFNEELRVYLGIMLGSIALVTVNISHLYPSVREALHHAAFQVSSIMTTTGFATADFNLWPEFSRSLLVLLMVLGACAGSTGGGIKTARLIILFKSVRNEVWKMLHPRSVKLARMDGSILDEGTLYGVNAYMAVYCIIVAVSALLVSFDNFSFETNVTAVFACLNNIGPGLGLVGPMGNYSAFSDFSKLVLTANMLIGRLEIFPILALLMPTTWRRG</sequence>
<keyword evidence="9 13" id="KW-1133">Transmembrane helix</keyword>
<feature type="transmembrane region" description="Helical" evidence="13">
    <location>
        <begin position="184"/>
        <end position="208"/>
    </location>
</feature>
<feature type="transmembrane region" description="Helical" evidence="13">
    <location>
        <begin position="36"/>
        <end position="56"/>
    </location>
</feature>
<protein>
    <submittedName>
        <fullName evidence="14">TrkH family potassium uptake protein</fullName>
    </submittedName>
</protein>
<evidence type="ECO:0000256" key="9">
    <source>
        <dbReference type="ARBA" id="ARBA00022989"/>
    </source>
</evidence>
<keyword evidence="11 13" id="KW-0472">Membrane</keyword>
<feature type="binding site" evidence="12">
    <location>
        <position position="314"/>
    </location>
    <ligand>
        <name>K(+)</name>
        <dbReference type="ChEBI" id="CHEBI:29103"/>
    </ligand>
</feature>
<reference evidence="14 15" key="1">
    <citation type="submission" date="2018-10" db="EMBL/GenBank/DDBJ databases">
        <title>Anaerotruncus faecis sp. nov., isolated from human feces.</title>
        <authorList>
            <person name="Wang Y.-J."/>
        </authorList>
    </citation>
    <scope>NUCLEOTIDE SEQUENCE [LARGE SCALE GENOMIC DNA]</scope>
    <source>
        <strain evidence="14 15">22A2-44</strain>
    </source>
</reference>
<evidence type="ECO:0000256" key="3">
    <source>
        <dbReference type="ARBA" id="ARBA00022448"/>
    </source>
</evidence>
<evidence type="ECO:0000256" key="13">
    <source>
        <dbReference type="SAM" id="Phobius"/>
    </source>
</evidence>
<evidence type="ECO:0000313" key="14">
    <source>
        <dbReference type="EMBL" id="RLL08679.1"/>
    </source>
</evidence>
<accession>A0A498CLT4</accession>
<gene>
    <name evidence="14" type="ORF">D4A47_11905</name>
</gene>
<feature type="transmembrane region" description="Helical" evidence="13">
    <location>
        <begin position="454"/>
        <end position="474"/>
    </location>
</feature>
<dbReference type="Proteomes" id="UP000276301">
    <property type="component" value="Unassembled WGS sequence"/>
</dbReference>
<dbReference type="GO" id="GO:0046872">
    <property type="term" value="F:metal ion binding"/>
    <property type="evidence" value="ECO:0007669"/>
    <property type="project" value="UniProtKB-KW"/>
</dbReference>
<keyword evidence="8 12" id="KW-0630">Potassium</keyword>
<feature type="transmembrane region" description="Helical" evidence="13">
    <location>
        <begin position="68"/>
        <end position="90"/>
    </location>
</feature>
<evidence type="ECO:0000256" key="4">
    <source>
        <dbReference type="ARBA" id="ARBA00022475"/>
    </source>
</evidence>
<proteinExistence type="inferred from homology"/>
<keyword evidence="12" id="KW-0479">Metal-binding</keyword>
<keyword evidence="3" id="KW-0813">Transport</keyword>
<feature type="binding site" evidence="12">
    <location>
        <position position="221"/>
    </location>
    <ligand>
        <name>K(+)</name>
        <dbReference type="ChEBI" id="CHEBI:29103"/>
    </ligand>
</feature>
<feature type="transmembrane region" description="Helical" evidence="13">
    <location>
        <begin position="423"/>
        <end position="442"/>
    </location>
</feature>
<comment type="similarity">
    <text evidence="2">Belongs to the TrkH potassium transport family.</text>
</comment>
<evidence type="ECO:0000313" key="15">
    <source>
        <dbReference type="Proteomes" id="UP000276301"/>
    </source>
</evidence>
<evidence type="ECO:0000256" key="5">
    <source>
        <dbReference type="ARBA" id="ARBA00022519"/>
    </source>
</evidence>
<comment type="subcellular location">
    <subcellularLocation>
        <location evidence="1">Cell inner membrane</location>
        <topology evidence="1">Multi-pass membrane protein</topology>
    </subcellularLocation>
</comment>
<name>A0A498CLT4_9FIRM</name>
<dbReference type="RefSeq" id="WP_101552705.1">
    <property type="nucleotide sequence ID" value="NZ_DBFBJK010000482.1"/>
</dbReference>
<evidence type="ECO:0000256" key="6">
    <source>
        <dbReference type="ARBA" id="ARBA00022538"/>
    </source>
</evidence>
<dbReference type="EMBL" id="RCHT01000031">
    <property type="protein sequence ID" value="RLL08679.1"/>
    <property type="molecule type" value="Genomic_DNA"/>
</dbReference>
<evidence type="ECO:0000256" key="7">
    <source>
        <dbReference type="ARBA" id="ARBA00022692"/>
    </source>
</evidence>
<feature type="transmembrane region" description="Helical" evidence="13">
    <location>
        <begin position="132"/>
        <end position="151"/>
    </location>
</feature>
<feature type="transmembrane region" description="Helical" evidence="13">
    <location>
        <begin position="235"/>
        <end position="260"/>
    </location>
</feature>
<evidence type="ECO:0000256" key="10">
    <source>
        <dbReference type="ARBA" id="ARBA00023065"/>
    </source>
</evidence>
<keyword evidence="15" id="KW-1185">Reference proteome</keyword>
<evidence type="ECO:0000256" key="8">
    <source>
        <dbReference type="ARBA" id="ARBA00022958"/>
    </source>
</evidence>
<feature type="transmembrane region" description="Helical" evidence="13">
    <location>
        <begin position="390"/>
        <end position="411"/>
    </location>
</feature>
<keyword evidence="10" id="KW-0406">Ion transport</keyword>
<evidence type="ECO:0000256" key="1">
    <source>
        <dbReference type="ARBA" id="ARBA00004429"/>
    </source>
</evidence>